<accession>A0ABW1KS80</accession>
<evidence type="ECO:0000313" key="2">
    <source>
        <dbReference type="Proteomes" id="UP001596116"/>
    </source>
</evidence>
<proteinExistence type="predicted"/>
<dbReference type="Proteomes" id="UP001596116">
    <property type="component" value="Unassembled WGS sequence"/>
</dbReference>
<comment type="caution">
    <text evidence="1">The sequence shown here is derived from an EMBL/GenBank/DDBJ whole genome shotgun (WGS) entry which is preliminary data.</text>
</comment>
<protein>
    <submittedName>
        <fullName evidence="1">Uncharacterized protein</fullName>
    </submittedName>
</protein>
<name>A0ABW1KS80_9PROT</name>
<gene>
    <name evidence="1" type="ORF">ACFMB1_01690</name>
</gene>
<dbReference type="RefSeq" id="WP_379880452.1">
    <property type="nucleotide sequence ID" value="NZ_JBHPON010000001.1"/>
</dbReference>
<reference evidence="1 2" key="1">
    <citation type="submission" date="2024-09" db="EMBL/GenBank/DDBJ databases">
        <authorList>
            <person name="Zhang Z.-H."/>
        </authorList>
    </citation>
    <scope>NUCLEOTIDE SEQUENCE [LARGE SCALE GENOMIC DNA]</scope>
    <source>
        <strain evidence="1 2">HHTR114</strain>
    </source>
</reference>
<dbReference type="EMBL" id="JBHPON010000001">
    <property type="protein sequence ID" value="MFC6034234.1"/>
    <property type="molecule type" value="Genomic_DNA"/>
</dbReference>
<evidence type="ECO:0000313" key="1">
    <source>
        <dbReference type="EMBL" id="MFC6034234.1"/>
    </source>
</evidence>
<keyword evidence="2" id="KW-1185">Reference proteome</keyword>
<sequence length="63" mass="7157">MRKPTYDFEVLDSAGKTVRRCTQSCHNIGAQERTFDLLRSTPGAAAVFGFEKRGRHVHSAYRE</sequence>
<organism evidence="1 2">
    <name type="scientific">Hyphococcus aureus</name>
    <dbReference type="NCBI Taxonomy" id="2666033"/>
    <lineage>
        <taxon>Bacteria</taxon>
        <taxon>Pseudomonadati</taxon>
        <taxon>Pseudomonadota</taxon>
        <taxon>Alphaproteobacteria</taxon>
        <taxon>Parvularculales</taxon>
        <taxon>Parvularculaceae</taxon>
        <taxon>Hyphococcus</taxon>
    </lineage>
</organism>